<dbReference type="InterPro" id="IPR028624">
    <property type="entry name" value="Tscrpt_elong_fac_GreA/B"/>
</dbReference>
<dbReference type="HAMAP" id="MF_00105">
    <property type="entry name" value="GreA_GreB"/>
    <property type="match status" value="1"/>
</dbReference>
<dbReference type="GO" id="GO:0003677">
    <property type="term" value="F:DNA binding"/>
    <property type="evidence" value="ECO:0007669"/>
    <property type="project" value="UniProtKB-UniRule"/>
</dbReference>
<sequence>MANQNNRIPLTKEGLEKLKKELDTLVNLKRPEVVERLASSRKTGDMSEESEYTQAKQELVFIDGRVDELQGVINRAVMIDEGHNHCQEVKLGCKVTVKNASKEHLFHLVGEWEADPSVAKISHQSPLGQSLLGKKIGEKVFVEAPAGRVVYTIIKID</sequence>
<comment type="caution">
    <text evidence="12">The sequence shown here is derived from an EMBL/GenBank/DDBJ whole genome shotgun (WGS) entry which is preliminary data.</text>
</comment>
<dbReference type="GO" id="GO:0070063">
    <property type="term" value="F:RNA polymerase binding"/>
    <property type="evidence" value="ECO:0007669"/>
    <property type="project" value="InterPro"/>
</dbReference>
<dbReference type="Pfam" id="PF03449">
    <property type="entry name" value="GreA_GreB_N"/>
    <property type="match status" value="1"/>
</dbReference>
<comment type="similarity">
    <text evidence="1 8 9">Belongs to the GreA/GreB family.</text>
</comment>
<keyword evidence="3 8" id="KW-0805">Transcription regulation</keyword>
<dbReference type="EMBL" id="PEXA01000042">
    <property type="protein sequence ID" value="PIU33196.1"/>
    <property type="molecule type" value="Genomic_DNA"/>
</dbReference>
<evidence type="ECO:0000256" key="7">
    <source>
        <dbReference type="ARBA" id="ARBA00030776"/>
    </source>
</evidence>
<organism evidence="12 13">
    <name type="scientific">Candidatus Shapirobacteria bacterium CG07_land_8_20_14_0_80_39_12</name>
    <dbReference type="NCBI Taxonomy" id="1974480"/>
    <lineage>
        <taxon>Bacteria</taxon>
        <taxon>Candidatus Shapironibacteriota</taxon>
    </lineage>
</organism>
<dbReference type="InterPro" id="IPR018151">
    <property type="entry name" value="TF_GreA/GreB_CS"/>
</dbReference>
<feature type="domain" description="Transcription elongation factor GreA/GreB C-terminal" evidence="10">
    <location>
        <begin position="87"/>
        <end position="156"/>
    </location>
</feature>
<proteinExistence type="inferred from homology"/>
<dbReference type="PIRSF" id="PIRSF006092">
    <property type="entry name" value="GreA_GreB"/>
    <property type="match status" value="1"/>
</dbReference>
<dbReference type="Pfam" id="PF01272">
    <property type="entry name" value="GreA_GreB"/>
    <property type="match status" value="1"/>
</dbReference>
<dbReference type="InterPro" id="IPR001437">
    <property type="entry name" value="Tscrpt_elong_fac_GreA/B_C"/>
</dbReference>
<dbReference type="InterPro" id="IPR023459">
    <property type="entry name" value="Tscrpt_elong_fac_GreA/B_fam"/>
</dbReference>
<reference evidence="13" key="1">
    <citation type="submission" date="2017-09" db="EMBL/GenBank/DDBJ databases">
        <title>Depth-based differentiation of microbial function through sediment-hosted aquifers and enrichment of novel symbionts in the deep terrestrial subsurface.</title>
        <authorList>
            <person name="Probst A.J."/>
            <person name="Ladd B."/>
            <person name="Jarett J.K."/>
            <person name="Geller-Mcgrath D.E."/>
            <person name="Sieber C.M.K."/>
            <person name="Emerson J.B."/>
            <person name="Anantharaman K."/>
            <person name="Thomas B.C."/>
            <person name="Malmstrom R."/>
            <person name="Stieglmeier M."/>
            <person name="Klingl A."/>
            <person name="Woyke T."/>
            <person name="Ryan C.M."/>
            <person name="Banfield J.F."/>
        </authorList>
    </citation>
    <scope>NUCLEOTIDE SEQUENCE [LARGE SCALE GENOMIC DNA]</scope>
</reference>
<protein>
    <recommendedName>
        <fullName evidence="2 8">Transcription elongation factor GreA</fullName>
    </recommendedName>
    <alternativeName>
        <fullName evidence="7 8">Transcript cleavage factor GreA</fullName>
    </alternativeName>
</protein>
<evidence type="ECO:0000256" key="4">
    <source>
        <dbReference type="ARBA" id="ARBA00023125"/>
    </source>
</evidence>
<evidence type="ECO:0000256" key="2">
    <source>
        <dbReference type="ARBA" id="ARBA00013729"/>
    </source>
</evidence>
<comment type="function">
    <text evidence="6 8 9">Necessary for efficient RNA polymerase transcription elongation past template-encoded arresting sites. The arresting sites in DNA have the property of trapping a certain fraction of elongating RNA polymerases that pass through, resulting in locked ternary complexes. Cleavage of the nascent transcript by cleavage factors such as GreA or GreB allows the resumption of elongation from the new 3'terminus. GreA releases sequences of 2 to 3 nucleotides.</text>
</comment>
<dbReference type="InterPro" id="IPR006359">
    <property type="entry name" value="Tscrpt_elong_fac_GreA"/>
</dbReference>
<dbReference type="PANTHER" id="PTHR30437">
    <property type="entry name" value="TRANSCRIPTION ELONGATION FACTOR GREA"/>
    <property type="match status" value="1"/>
</dbReference>
<name>A0A2M6YPX5_9BACT</name>
<evidence type="ECO:0000256" key="6">
    <source>
        <dbReference type="ARBA" id="ARBA00024916"/>
    </source>
</evidence>
<feature type="domain" description="Transcription elongation factor GreA/GreB N-terminal" evidence="11">
    <location>
        <begin position="8"/>
        <end position="77"/>
    </location>
</feature>
<dbReference type="SUPFAM" id="SSF54534">
    <property type="entry name" value="FKBP-like"/>
    <property type="match status" value="1"/>
</dbReference>
<accession>A0A2M6YPX5</accession>
<keyword evidence="4 8" id="KW-0238">DNA-binding</keyword>
<dbReference type="Gene3D" id="1.10.287.180">
    <property type="entry name" value="Transcription elongation factor, GreA/GreB, N-terminal domain"/>
    <property type="match status" value="1"/>
</dbReference>
<dbReference type="PANTHER" id="PTHR30437:SF4">
    <property type="entry name" value="TRANSCRIPTION ELONGATION FACTOR GREA"/>
    <property type="match status" value="1"/>
</dbReference>
<dbReference type="GO" id="GO:0006354">
    <property type="term" value="P:DNA-templated transcription elongation"/>
    <property type="evidence" value="ECO:0007669"/>
    <property type="project" value="TreeGrafter"/>
</dbReference>
<evidence type="ECO:0000256" key="1">
    <source>
        <dbReference type="ARBA" id="ARBA00008213"/>
    </source>
</evidence>
<evidence type="ECO:0000256" key="9">
    <source>
        <dbReference type="RuleBase" id="RU000556"/>
    </source>
</evidence>
<gene>
    <name evidence="8" type="primary">greA</name>
    <name evidence="12" type="ORF">COT04_01335</name>
</gene>
<dbReference type="SUPFAM" id="SSF46557">
    <property type="entry name" value="GreA transcript cleavage protein, N-terminal domain"/>
    <property type="match status" value="1"/>
</dbReference>
<dbReference type="GO" id="GO:0032784">
    <property type="term" value="P:regulation of DNA-templated transcription elongation"/>
    <property type="evidence" value="ECO:0007669"/>
    <property type="project" value="UniProtKB-UniRule"/>
</dbReference>
<dbReference type="NCBIfam" id="TIGR01462">
    <property type="entry name" value="greA"/>
    <property type="match status" value="1"/>
</dbReference>
<dbReference type="AlphaFoldDB" id="A0A2M6YPX5"/>
<dbReference type="NCBIfam" id="NF001263">
    <property type="entry name" value="PRK00226.1-4"/>
    <property type="match status" value="1"/>
</dbReference>
<dbReference type="GO" id="GO:0003746">
    <property type="term" value="F:translation elongation factor activity"/>
    <property type="evidence" value="ECO:0007669"/>
    <property type="project" value="UniProtKB-KW"/>
</dbReference>
<evidence type="ECO:0000259" key="11">
    <source>
        <dbReference type="Pfam" id="PF03449"/>
    </source>
</evidence>
<evidence type="ECO:0000256" key="3">
    <source>
        <dbReference type="ARBA" id="ARBA00023015"/>
    </source>
</evidence>
<dbReference type="PROSITE" id="PS00830">
    <property type="entry name" value="GREAB_2"/>
    <property type="match status" value="1"/>
</dbReference>
<evidence type="ECO:0000313" key="13">
    <source>
        <dbReference type="Proteomes" id="UP000229559"/>
    </source>
</evidence>
<evidence type="ECO:0000256" key="5">
    <source>
        <dbReference type="ARBA" id="ARBA00023163"/>
    </source>
</evidence>
<keyword evidence="12" id="KW-0251">Elongation factor</keyword>
<dbReference type="InterPro" id="IPR036953">
    <property type="entry name" value="GreA/GreB_C_sf"/>
</dbReference>
<keyword evidence="5 8" id="KW-0804">Transcription</keyword>
<dbReference type="Gene3D" id="3.10.50.30">
    <property type="entry name" value="Transcription elongation factor, GreA/GreB, C-terminal domain"/>
    <property type="match status" value="1"/>
</dbReference>
<dbReference type="FunFam" id="1.10.287.180:FF:000001">
    <property type="entry name" value="Transcription elongation factor GreA"/>
    <property type="match status" value="1"/>
</dbReference>
<dbReference type="Proteomes" id="UP000229559">
    <property type="component" value="Unassembled WGS sequence"/>
</dbReference>
<dbReference type="InterPro" id="IPR022691">
    <property type="entry name" value="Tscrpt_elong_fac_GreA/B_N"/>
</dbReference>
<keyword evidence="12" id="KW-0648">Protein biosynthesis</keyword>
<dbReference type="InterPro" id="IPR036805">
    <property type="entry name" value="Tscrpt_elong_fac_GreA/B_N_sf"/>
</dbReference>
<evidence type="ECO:0000256" key="8">
    <source>
        <dbReference type="HAMAP-Rule" id="MF_00105"/>
    </source>
</evidence>
<evidence type="ECO:0000259" key="10">
    <source>
        <dbReference type="Pfam" id="PF01272"/>
    </source>
</evidence>
<evidence type="ECO:0000313" key="12">
    <source>
        <dbReference type="EMBL" id="PIU33196.1"/>
    </source>
</evidence>